<dbReference type="KEGG" id="peh:Spb1_01670"/>
<dbReference type="NCBIfam" id="NF035939">
    <property type="entry name" value="TIM_EboE"/>
    <property type="match status" value="1"/>
</dbReference>
<evidence type="ECO:0008006" key="3">
    <source>
        <dbReference type="Google" id="ProtNLM"/>
    </source>
</evidence>
<dbReference type="Gene3D" id="3.20.20.150">
    <property type="entry name" value="Divalent-metal-dependent TIM barrel enzymes"/>
    <property type="match status" value="1"/>
</dbReference>
<evidence type="ECO:0000313" key="2">
    <source>
        <dbReference type="Proteomes" id="UP000315349"/>
    </source>
</evidence>
<dbReference type="OrthoDB" id="9785907at2"/>
<evidence type="ECO:0000313" key="1">
    <source>
        <dbReference type="EMBL" id="QDV28304.1"/>
    </source>
</evidence>
<reference evidence="1 2" key="1">
    <citation type="submission" date="2019-02" db="EMBL/GenBank/DDBJ databases">
        <title>Deep-cultivation of Planctomycetes and their phenomic and genomic characterization uncovers novel biology.</title>
        <authorList>
            <person name="Wiegand S."/>
            <person name="Jogler M."/>
            <person name="Boedeker C."/>
            <person name="Pinto D."/>
            <person name="Vollmers J."/>
            <person name="Rivas-Marin E."/>
            <person name="Kohn T."/>
            <person name="Peeters S.H."/>
            <person name="Heuer A."/>
            <person name="Rast P."/>
            <person name="Oberbeckmann S."/>
            <person name="Bunk B."/>
            <person name="Jeske O."/>
            <person name="Meyerdierks A."/>
            <person name="Storesund J.E."/>
            <person name="Kallscheuer N."/>
            <person name="Luecker S."/>
            <person name="Lage O.M."/>
            <person name="Pohl T."/>
            <person name="Merkel B.J."/>
            <person name="Hornburger P."/>
            <person name="Mueller R.-W."/>
            <person name="Bruemmer F."/>
            <person name="Labrenz M."/>
            <person name="Spormann A.M."/>
            <person name="Op den Camp H."/>
            <person name="Overmann J."/>
            <person name="Amann R."/>
            <person name="Jetten M.S.M."/>
            <person name="Mascher T."/>
            <person name="Medema M.H."/>
            <person name="Devos D.P."/>
            <person name="Kaster A.-K."/>
            <person name="Ovreas L."/>
            <person name="Rohde M."/>
            <person name="Galperin M.Y."/>
            <person name="Jogler C."/>
        </authorList>
    </citation>
    <scope>NUCLEOTIDE SEQUENCE [LARGE SCALE GENOMIC DNA]</scope>
    <source>
        <strain evidence="1 2">Spb1</strain>
    </source>
</reference>
<dbReference type="AlphaFoldDB" id="A0A518GI85"/>
<proteinExistence type="predicted"/>
<protein>
    <recommendedName>
        <fullName evidence="3">Xylose isomerase-like TIM barrel</fullName>
    </recommendedName>
</protein>
<dbReference type="RefSeq" id="WP_145294324.1">
    <property type="nucleotide sequence ID" value="NZ_CP036299.1"/>
</dbReference>
<accession>A0A518GI85</accession>
<dbReference type="SUPFAM" id="SSF51658">
    <property type="entry name" value="Xylose isomerase-like"/>
    <property type="match status" value="1"/>
</dbReference>
<gene>
    <name evidence="1" type="ORF">Spb1_01670</name>
</gene>
<dbReference type="InterPro" id="IPR036237">
    <property type="entry name" value="Xyl_isomerase-like_sf"/>
</dbReference>
<name>A0A518GI85_9PLAN</name>
<sequence length="392" mass="43689">MTFPLLPLSYCTNVHPAQTLAEVIQGLDTFALPIRKASGGELAVGLWLQATIIDELLATPQALEELRVALSLRNLTCYTLNAFPYGNFHSERVKDQVYLPDWSSLQRYDYTLNCARTLAALLPEDLQGSLSTLPLAFKPHEPTGDFQSLCIRQLLDLAMALDDLHDSTGRLIRLAIEPEPLCLLETTDEAIAFFEQLFRQAEEKGMLSQARTHLGLCYDVCHQAVEFEPADQAIHAIERAGIRINKVHLSCAIDARQPLTPEVQAALKSYIEPRYLHQTIARCISGDRQESGFIRQTDLTEEFLAAPPLEFQQAESWRVHYHVPISEVSIGPLFTTRPDLEAALKAVEGLPYAPHLEVETYTWNVLPGQPRTEAIIAGLGKELETARGLIGI</sequence>
<dbReference type="Proteomes" id="UP000315349">
    <property type="component" value="Chromosome"/>
</dbReference>
<keyword evidence="2" id="KW-1185">Reference proteome</keyword>
<dbReference type="EMBL" id="CP036299">
    <property type="protein sequence ID" value="QDV28304.1"/>
    <property type="molecule type" value="Genomic_DNA"/>
</dbReference>
<organism evidence="1 2">
    <name type="scientific">Planctopirus ephydatiae</name>
    <dbReference type="NCBI Taxonomy" id="2528019"/>
    <lineage>
        <taxon>Bacteria</taxon>
        <taxon>Pseudomonadati</taxon>
        <taxon>Planctomycetota</taxon>
        <taxon>Planctomycetia</taxon>
        <taxon>Planctomycetales</taxon>
        <taxon>Planctomycetaceae</taxon>
        <taxon>Planctopirus</taxon>
    </lineage>
</organism>